<dbReference type="PROSITE" id="PS50240">
    <property type="entry name" value="TRYPSIN_DOM"/>
    <property type="match status" value="1"/>
</dbReference>
<dbReference type="EMBL" id="CAXLJM020000024">
    <property type="protein sequence ID" value="CAL8091847.1"/>
    <property type="molecule type" value="Genomic_DNA"/>
</dbReference>
<feature type="region of interest" description="Disordered" evidence="2">
    <location>
        <begin position="270"/>
        <end position="315"/>
    </location>
</feature>
<dbReference type="CDD" id="cd00190">
    <property type="entry name" value="Tryp_SPc"/>
    <property type="match status" value="1"/>
</dbReference>
<evidence type="ECO:0000256" key="1">
    <source>
        <dbReference type="ARBA" id="ARBA00023157"/>
    </source>
</evidence>
<dbReference type="InterPro" id="IPR043504">
    <property type="entry name" value="Peptidase_S1_PA_chymotrypsin"/>
</dbReference>
<dbReference type="PANTHER" id="PTHR24252:SF10">
    <property type="entry name" value="SERINE PROTEASE 56"/>
    <property type="match status" value="1"/>
</dbReference>
<reference evidence="5 6" key="1">
    <citation type="submission" date="2024-08" db="EMBL/GenBank/DDBJ databases">
        <authorList>
            <person name="Cucini C."/>
            <person name="Frati F."/>
        </authorList>
    </citation>
    <scope>NUCLEOTIDE SEQUENCE [LARGE SCALE GENOMIC DNA]</scope>
</reference>
<feature type="chain" id="PRO_5045351965" description="Peptidase S1 domain-containing protein" evidence="3">
    <location>
        <begin position="25"/>
        <end position="315"/>
    </location>
</feature>
<evidence type="ECO:0000256" key="2">
    <source>
        <dbReference type="SAM" id="MobiDB-lite"/>
    </source>
</evidence>
<sequence length="315" mass="33421">MCNFNKSLVFFFLTICAIAHAVLGASINIIGGEEAGEDEFPFLVTIQYKGANGENNTHNCGGTLISMTRVITAAHCVAGTPKESLTVVGGTHLLSSAVRGLLQNRDVSNIVIHPNYEGGSINKNDIAIVDLSTPFENPRIGSIPMPSRWQTSSGQCLIAGWGFTEQVVYSDKLIKGRVTVHSKEQCSTSYPVLFDPDRQICAGNLNGETADMCPGDTGGGIYCYNSEGMYFAGVASWGFGCGTAGRPGVFMEVAQYLNWINSVNGGPNYSTTTVSSSPTTTTTSPLEGENDGANDNGDVSSAENHKPIVPCKVRK</sequence>
<dbReference type="InterPro" id="IPR018114">
    <property type="entry name" value="TRYPSIN_HIS"/>
</dbReference>
<dbReference type="InterPro" id="IPR009003">
    <property type="entry name" value="Peptidase_S1_PA"/>
</dbReference>
<dbReference type="Proteomes" id="UP001642540">
    <property type="component" value="Unassembled WGS sequence"/>
</dbReference>
<keyword evidence="3" id="KW-0732">Signal</keyword>
<dbReference type="SMART" id="SM00020">
    <property type="entry name" value="Tryp_SPc"/>
    <property type="match status" value="1"/>
</dbReference>
<dbReference type="SUPFAM" id="SSF50494">
    <property type="entry name" value="Trypsin-like serine proteases"/>
    <property type="match status" value="1"/>
</dbReference>
<dbReference type="Gene3D" id="2.40.10.10">
    <property type="entry name" value="Trypsin-like serine proteases"/>
    <property type="match status" value="1"/>
</dbReference>
<keyword evidence="1" id="KW-1015">Disulfide bond</keyword>
<dbReference type="InterPro" id="IPR001254">
    <property type="entry name" value="Trypsin_dom"/>
</dbReference>
<comment type="caution">
    <text evidence="5">The sequence shown here is derived from an EMBL/GenBank/DDBJ whole genome shotgun (WGS) entry which is preliminary data.</text>
</comment>
<organism evidence="5 6">
    <name type="scientific">Orchesella dallaii</name>
    <dbReference type="NCBI Taxonomy" id="48710"/>
    <lineage>
        <taxon>Eukaryota</taxon>
        <taxon>Metazoa</taxon>
        <taxon>Ecdysozoa</taxon>
        <taxon>Arthropoda</taxon>
        <taxon>Hexapoda</taxon>
        <taxon>Collembola</taxon>
        <taxon>Entomobryomorpha</taxon>
        <taxon>Entomobryoidea</taxon>
        <taxon>Orchesellidae</taxon>
        <taxon>Orchesellinae</taxon>
        <taxon>Orchesella</taxon>
    </lineage>
</organism>
<name>A0ABP1Q9Q6_9HEXA</name>
<keyword evidence="6" id="KW-1185">Reference proteome</keyword>
<evidence type="ECO:0000256" key="3">
    <source>
        <dbReference type="SAM" id="SignalP"/>
    </source>
</evidence>
<dbReference type="PANTHER" id="PTHR24252">
    <property type="entry name" value="ACROSIN-RELATED"/>
    <property type="match status" value="1"/>
</dbReference>
<feature type="compositionally biased region" description="Low complexity" evidence="2">
    <location>
        <begin position="270"/>
        <end position="285"/>
    </location>
</feature>
<dbReference type="Pfam" id="PF00089">
    <property type="entry name" value="Trypsin"/>
    <property type="match status" value="1"/>
</dbReference>
<feature type="signal peptide" evidence="3">
    <location>
        <begin position="1"/>
        <end position="24"/>
    </location>
</feature>
<dbReference type="PROSITE" id="PS00134">
    <property type="entry name" value="TRYPSIN_HIS"/>
    <property type="match status" value="1"/>
</dbReference>
<feature type="domain" description="Peptidase S1" evidence="4">
    <location>
        <begin position="29"/>
        <end position="265"/>
    </location>
</feature>
<protein>
    <recommendedName>
        <fullName evidence="4">Peptidase S1 domain-containing protein</fullName>
    </recommendedName>
</protein>
<gene>
    <name evidence="5" type="ORF">ODALV1_LOCUS8046</name>
</gene>
<proteinExistence type="predicted"/>
<evidence type="ECO:0000313" key="6">
    <source>
        <dbReference type="Proteomes" id="UP001642540"/>
    </source>
</evidence>
<dbReference type="InterPro" id="IPR001314">
    <property type="entry name" value="Peptidase_S1A"/>
</dbReference>
<evidence type="ECO:0000313" key="5">
    <source>
        <dbReference type="EMBL" id="CAL8091847.1"/>
    </source>
</evidence>
<evidence type="ECO:0000259" key="4">
    <source>
        <dbReference type="PROSITE" id="PS50240"/>
    </source>
</evidence>
<dbReference type="PRINTS" id="PR00722">
    <property type="entry name" value="CHYMOTRYPSIN"/>
</dbReference>
<accession>A0ABP1Q9Q6</accession>